<evidence type="ECO:0000256" key="7">
    <source>
        <dbReference type="ARBA" id="ARBA00048552"/>
    </source>
</evidence>
<proteinExistence type="inferred from homology"/>
<dbReference type="InterPro" id="IPR007120">
    <property type="entry name" value="DNA-dir_RNAP_su2_dom"/>
</dbReference>
<evidence type="ECO:0000313" key="9">
    <source>
        <dbReference type="EMBL" id="XBS47534.1"/>
    </source>
</evidence>
<dbReference type="EMBL" id="PP856017">
    <property type="protein sequence ID" value="XBS47534.1"/>
    <property type="molecule type" value="Genomic_DNA"/>
</dbReference>
<dbReference type="GO" id="GO:0003899">
    <property type="term" value="F:DNA-directed RNA polymerase activity"/>
    <property type="evidence" value="ECO:0007669"/>
    <property type="project" value="UniProtKB-EC"/>
</dbReference>
<evidence type="ECO:0000256" key="5">
    <source>
        <dbReference type="ARBA" id="ARBA00022695"/>
    </source>
</evidence>
<name>A0AAU7PFM5_9VIRU</name>
<comment type="similarity">
    <text evidence="1">Belongs to the RNA polymerase beta chain family.</text>
</comment>
<dbReference type="GO" id="GO:0000428">
    <property type="term" value="C:DNA-directed RNA polymerase complex"/>
    <property type="evidence" value="ECO:0007669"/>
    <property type="project" value="UniProtKB-KW"/>
</dbReference>
<dbReference type="InterPro" id="IPR037033">
    <property type="entry name" value="DNA-dir_RNAP_su2_hyb_sf"/>
</dbReference>
<dbReference type="EC" id="2.7.7.6" evidence="2"/>
<keyword evidence="5" id="KW-0548">Nucleotidyltransferase</keyword>
<dbReference type="Gene3D" id="2.40.270.10">
    <property type="entry name" value="DNA-directed RNA polymerase, subunit 2, domain 6"/>
    <property type="match status" value="1"/>
</dbReference>
<dbReference type="SUPFAM" id="SSF64484">
    <property type="entry name" value="beta and beta-prime subunits of DNA dependent RNA-polymerase"/>
    <property type="match status" value="1"/>
</dbReference>
<accession>A0AAU7PFM5</accession>
<evidence type="ECO:0000256" key="3">
    <source>
        <dbReference type="ARBA" id="ARBA00022478"/>
    </source>
</evidence>
<dbReference type="GO" id="GO:0006351">
    <property type="term" value="P:DNA-templated transcription"/>
    <property type="evidence" value="ECO:0007669"/>
    <property type="project" value="InterPro"/>
</dbReference>
<protein>
    <recommendedName>
        <fullName evidence="2">DNA-directed RNA polymerase</fullName>
        <ecNumber evidence="2">2.7.7.6</ecNumber>
    </recommendedName>
</protein>
<sequence>MDPWVDVNSGPRKVMFAGHLPQALVISGSEERYWQTGTEARFGEYSFSVKAPSDIEILRVVDRFPRSRTVNRTIKNPQRIAIYVDLKTRQIGCLDLRDYSLEHQYFGFRYNKTADFGRIAKGASFEEGTEFLTSPSIKQGGGYGYGLNLMFANMSHPAVSEDGILISESALKKMSFNMIETRTASWGQNRYGLNLFGDPRSEDPLKRYKIFKDVGERIRPDGLLMATREFDERLSVCSMGIYDTMMLDMTYDEKLYTRAGEGEIIDVMVYHDNRSLPNGMNDQVEFYKDLTDRFYREILEEYNIQFKARRGEMYLTDEFHRLVLEACAMTDYDIGDVVQKLYHKAPIDDWRVEFKIQYTVLPNIGNKATGCAGDKGVVCHVLPDDEMPRNQFGVRAEVVMSPESPFNRQNFGGLYEPYFNQVTREFLTTVRNTIEIGPEAQPTQKQIQEDMPKQARAYDKVWGDLIRLYEILSPTMYDHYSSKEFDSDEKRALHLSWLLKFPCIHILSPTHNMTAWRQAVEACEAEFPPRVGPVEYRDYSGQWVWTEEDIEMGHKYFMLLEKISDDWIATNTAKVQHLGVLGQVTSSDKYSNPAKTQAVKAISEAELRIIMSYCGGQVAADLLDRNNSLATHREYVYSVLDSETPTNIERGVDRNHIPLGNNRALKLFKHILDCNGYKFVFQKYKDPEIQYRDSYIDKNREHLFESTSTFQRMARTATNAVKRVSSYLRKLFTKEG</sequence>
<reference evidence="9" key="1">
    <citation type="submission" date="2024-05" db="EMBL/GenBank/DDBJ databases">
        <title>Isolation and characterization of the novel Burkholderia jumbo bacteriophage Surprise13.</title>
        <authorList>
            <person name="Supina B.S.I."/>
            <person name="Dennis J."/>
        </authorList>
    </citation>
    <scope>NUCLEOTIDE SEQUENCE</scope>
</reference>
<keyword evidence="3" id="KW-0240">DNA-directed RNA polymerase</keyword>
<dbReference type="GO" id="GO:0003677">
    <property type="term" value="F:DNA binding"/>
    <property type="evidence" value="ECO:0007669"/>
    <property type="project" value="InterPro"/>
</dbReference>
<dbReference type="Pfam" id="PF00562">
    <property type="entry name" value="RNA_pol_Rpb2_6"/>
    <property type="match status" value="1"/>
</dbReference>
<feature type="domain" description="DNA-directed RNA polymerase subunit 2 hybrid-binding" evidence="8">
    <location>
        <begin position="142"/>
        <end position="425"/>
    </location>
</feature>
<evidence type="ECO:0000259" key="8">
    <source>
        <dbReference type="Pfam" id="PF00562"/>
    </source>
</evidence>
<keyword evidence="4" id="KW-0808">Transferase</keyword>
<evidence type="ECO:0000256" key="4">
    <source>
        <dbReference type="ARBA" id="ARBA00022679"/>
    </source>
</evidence>
<organism evidence="9">
    <name type="scientific">Burkholderia phage vB_BgluM-SURPRISE13</name>
    <dbReference type="NCBI Taxonomy" id="3159457"/>
    <lineage>
        <taxon>Viruses</taxon>
    </lineage>
</organism>
<gene>
    <name evidence="9" type="ORF">SURPRISE13_219</name>
</gene>
<evidence type="ECO:0000256" key="2">
    <source>
        <dbReference type="ARBA" id="ARBA00012418"/>
    </source>
</evidence>
<comment type="catalytic activity">
    <reaction evidence="7">
        <text>RNA(n) + a ribonucleoside 5'-triphosphate = RNA(n+1) + diphosphate</text>
        <dbReference type="Rhea" id="RHEA:21248"/>
        <dbReference type="Rhea" id="RHEA-COMP:14527"/>
        <dbReference type="Rhea" id="RHEA-COMP:17342"/>
        <dbReference type="ChEBI" id="CHEBI:33019"/>
        <dbReference type="ChEBI" id="CHEBI:61557"/>
        <dbReference type="ChEBI" id="CHEBI:140395"/>
        <dbReference type="EC" id="2.7.7.6"/>
    </reaction>
</comment>
<keyword evidence="6" id="KW-0804">Transcription</keyword>
<evidence type="ECO:0000256" key="1">
    <source>
        <dbReference type="ARBA" id="ARBA00006835"/>
    </source>
</evidence>
<evidence type="ECO:0000256" key="6">
    <source>
        <dbReference type="ARBA" id="ARBA00023163"/>
    </source>
</evidence>